<dbReference type="NCBIfam" id="TIGR02595">
    <property type="entry name" value="PEP_CTERM"/>
    <property type="match status" value="1"/>
</dbReference>
<protein>
    <submittedName>
        <fullName evidence="3">PEP-CTERM sorting domain-containing protein</fullName>
    </submittedName>
</protein>
<evidence type="ECO:0000256" key="1">
    <source>
        <dbReference type="SAM" id="SignalP"/>
    </source>
</evidence>
<accession>A0ABU5IF40</accession>
<keyword evidence="1" id="KW-0732">Signal</keyword>
<proteinExistence type="predicted"/>
<evidence type="ECO:0000313" key="4">
    <source>
        <dbReference type="Proteomes" id="UP001293718"/>
    </source>
</evidence>
<name>A0ABU5IF40_9BURK</name>
<sequence length="227" mass="22937">MKKIAAALAAVALCAGAQAATVSDSFTNTLQHTDFTNQTGTLDLFNTALGTLTGVSLTLYGQSVTDLVLTNTSNSVSEASASTRTRLTFSSSIGALSSLIGGSYKIQLLPTTDDTTLNPGQSATFNDVSDNSSYVVTGLNAILSAFNSSAGHNTFTISCSSATRLLTSVSGGNSDATQNTEAGCGASVVYTYTAAPTPHPTPEPASLALVGLGLAGVGVARRKAKRA</sequence>
<reference evidence="3 4" key="1">
    <citation type="submission" date="2023-11" db="EMBL/GenBank/DDBJ databases">
        <title>Draft genome of Azohydromonas lata strain H1 (DSM1123), a polyhydroxyalkanoate producer.</title>
        <authorList>
            <person name="Traversa D."/>
            <person name="D'Addabbo P."/>
            <person name="Pazzani C."/>
            <person name="Manzari C."/>
            <person name="Chiara M."/>
            <person name="Scrascia M."/>
        </authorList>
    </citation>
    <scope>NUCLEOTIDE SEQUENCE [LARGE SCALE GENOMIC DNA]</scope>
    <source>
        <strain evidence="3 4">H1</strain>
    </source>
</reference>
<feature type="chain" id="PRO_5045097150" evidence="1">
    <location>
        <begin position="20"/>
        <end position="227"/>
    </location>
</feature>
<evidence type="ECO:0000313" key="3">
    <source>
        <dbReference type="EMBL" id="MDZ5457742.1"/>
    </source>
</evidence>
<gene>
    <name evidence="3" type="ORF">SM757_14275</name>
</gene>
<feature type="signal peptide" evidence="1">
    <location>
        <begin position="1"/>
        <end position="19"/>
    </location>
</feature>
<dbReference type="EMBL" id="JAXOJX010000022">
    <property type="protein sequence ID" value="MDZ5457742.1"/>
    <property type="molecule type" value="Genomic_DNA"/>
</dbReference>
<dbReference type="NCBIfam" id="NF033208">
    <property type="entry name" value="choice_anch_E"/>
    <property type="match status" value="1"/>
</dbReference>
<dbReference type="RefSeq" id="WP_066333704.1">
    <property type="nucleotide sequence ID" value="NZ_JAXOJX010000022.1"/>
</dbReference>
<evidence type="ECO:0000259" key="2">
    <source>
        <dbReference type="Pfam" id="PF07589"/>
    </source>
</evidence>
<keyword evidence="4" id="KW-1185">Reference proteome</keyword>
<organism evidence="3 4">
    <name type="scientific">Azohydromonas lata</name>
    <dbReference type="NCBI Taxonomy" id="45677"/>
    <lineage>
        <taxon>Bacteria</taxon>
        <taxon>Pseudomonadati</taxon>
        <taxon>Pseudomonadota</taxon>
        <taxon>Betaproteobacteria</taxon>
        <taxon>Burkholderiales</taxon>
        <taxon>Sphaerotilaceae</taxon>
        <taxon>Azohydromonas</taxon>
    </lineage>
</organism>
<dbReference type="Proteomes" id="UP001293718">
    <property type="component" value="Unassembled WGS sequence"/>
</dbReference>
<dbReference type="InterPro" id="IPR013424">
    <property type="entry name" value="Ice-binding_C"/>
</dbReference>
<dbReference type="Pfam" id="PF07589">
    <property type="entry name" value="PEP-CTERM"/>
    <property type="match status" value="1"/>
</dbReference>
<comment type="caution">
    <text evidence="3">The sequence shown here is derived from an EMBL/GenBank/DDBJ whole genome shotgun (WGS) entry which is preliminary data.</text>
</comment>
<feature type="domain" description="Ice-binding protein C-terminal" evidence="2">
    <location>
        <begin position="200"/>
        <end position="222"/>
    </location>
</feature>